<evidence type="ECO:0000256" key="8">
    <source>
        <dbReference type="ARBA" id="ARBA00023136"/>
    </source>
</evidence>
<evidence type="ECO:0000313" key="11">
    <source>
        <dbReference type="Proteomes" id="UP000310719"/>
    </source>
</evidence>
<accession>A0A4U9IZB3</accession>
<keyword evidence="8" id="KW-0472">Membrane</keyword>
<comment type="similarity">
    <text evidence="2">Belongs to the porin LamB (TC 1.B.3) family.</text>
</comment>
<sequence>MKDEIGFSYNGYFRSGWGTASHGAPKSWAIGSLGRLGNEYSGWFDLQLKQRVYHEGNKRVDAIVMLDGNVSQQYSTGWFGDNAGGENYLQFSDMYVTTQGFLPFAPEADFWVGKHGAPKIEIQMLDWKTQRTDAAAGVGLENWKVGPGKVDIALVREDVDDYDRQL</sequence>
<evidence type="ECO:0000256" key="4">
    <source>
        <dbReference type="ARBA" id="ARBA00022452"/>
    </source>
</evidence>
<dbReference type="Pfam" id="PF02264">
    <property type="entry name" value="LamB"/>
    <property type="match status" value="1"/>
</dbReference>
<dbReference type="GO" id="GO:0046930">
    <property type="term" value="C:pore complex"/>
    <property type="evidence" value="ECO:0007669"/>
    <property type="project" value="UniProtKB-KW"/>
</dbReference>
<dbReference type="SUPFAM" id="SSF56935">
    <property type="entry name" value="Porins"/>
    <property type="match status" value="1"/>
</dbReference>
<dbReference type="GO" id="GO:0015288">
    <property type="term" value="F:porin activity"/>
    <property type="evidence" value="ECO:0007669"/>
    <property type="project" value="UniProtKB-KW"/>
</dbReference>
<dbReference type="GO" id="GO:0015144">
    <property type="term" value="F:carbohydrate transmembrane transporter activity"/>
    <property type="evidence" value="ECO:0007669"/>
    <property type="project" value="TreeGrafter"/>
</dbReference>
<dbReference type="PANTHER" id="PTHR38762:SF1">
    <property type="entry name" value="CRYPTIC OUTER MEMBRANE PORIN BGLH-RELATED"/>
    <property type="match status" value="1"/>
</dbReference>
<dbReference type="GO" id="GO:0009279">
    <property type="term" value="C:cell outer membrane"/>
    <property type="evidence" value="ECO:0007669"/>
    <property type="project" value="UniProtKB-SubCell"/>
</dbReference>
<evidence type="ECO:0000256" key="6">
    <source>
        <dbReference type="ARBA" id="ARBA00023065"/>
    </source>
</evidence>
<evidence type="ECO:0000256" key="1">
    <source>
        <dbReference type="ARBA" id="ARBA00004571"/>
    </source>
</evidence>
<proteinExistence type="inferred from homology"/>
<dbReference type="InterPro" id="IPR003192">
    <property type="entry name" value="Porin_LamB"/>
</dbReference>
<dbReference type="EMBL" id="LR590464">
    <property type="protein sequence ID" value="VTP83847.1"/>
    <property type="molecule type" value="Genomic_DNA"/>
</dbReference>
<dbReference type="InterPro" id="IPR050286">
    <property type="entry name" value="G_neg_Bact_CarbUptk_Porin"/>
</dbReference>
<evidence type="ECO:0000256" key="9">
    <source>
        <dbReference type="ARBA" id="ARBA00023237"/>
    </source>
</evidence>
<dbReference type="Proteomes" id="UP000310719">
    <property type="component" value="Chromosome"/>
</dbReference>
<keyword evidence="6" id="KW-0406">Ion transport</keyword>
<gene>
    <name evidence="10" type="primary">bglH_8</name>
    <name evidence="10" type="ORF">NCTC13032_07456</name>
</gene>
<keyword evidence="9" id="KW-0998">Cell outer membrane</keyword>
<keyword evidence="4" id="KW-1134">Transmembrane beta strand</keyword>
<keyword evidence="5" id="KW-0812">Transmembrane</keyword>
<dbReference type="PANTHER" id="PTHR38762">
    <property type="entry name" value="CRYPTIC OUTER MEMBRANE PORIN BGLH-RELATED"/>
    <property type="match status" value="1"/>
</dbReference>
<evidence type="ECO:0000313" key="10">
    <source>
        <dbReference type="EMBL" id="VTP83847.1"/>
    </source>
</evidence>
<dbReference type="GO" id="GO:0006811">
    <property type="term" value="P:monoatomic ion transport"/>
    <property type="evidence" value="ECO:0007669"/>
    <property type="project" value="UniProtKB-KW"/>
</dbReference>
<dbReference type="GO" id="GO:0015774">
    <property type="term" value="P:polysaccharide transport"/>
    <property type="evidence" value="ECO:0007669"/>
    <property type="project" value="TreeGrafter"/>
</dbReference>
<dbReference type="Gene3D" id="2.40.170.10">
    <property type="entry name" value="Porin, LamB type"/>
    <property type="match status" value="1"/>
</dbReference>
<organism evidence="10 11">
    <name type="scientific">Leclercia adecarboxylata</name>
    <dbReference type="NCBI Taxonomy" id="83655"/>
    <lineage>
        <taxon>Bacteria</taxon>
        <taxon>Pseudomonadati</taxon>
        <taxon>Pseudomonadota</taxon>
        <taxon>Gammaproteobacteria</taxon>
        <taxon>Enterobacterales</taxon>
        <taxon>Enterobacteriaceae</taxon>
        <taxon>Leclercia</taxon>
    </lineage>
</organism>
<evidence type="ECO:0000256" key="7">
    <source>
        <dbReference type="ARBA" id="ARBA00023114"/>
    </source>
</evidence>
<reference evidence="10 11" key="1">
    <citation type="submission" date="2019-05" db="EMBL/GenBank/DDBJ databases">
        <authorList>
            <consortium name="Pathogen Informatics"/>
        </authorList>
    </citation>
    <scope>NUCLEOTIDE SEQUENCE [LARGE SCALE GENOMIC DNA]</scope>
    <source>
        <strain evidence="10 11">NCTC13032</strain>
    </source>
</reference>
<evidence type="ECO:0000256" key="3">
    <source>
        <dbReference type="ARBA" id="ARBA00022448"/>
    </source>
</evidence>
<keyword evidence="3" id="KW-0813">Transport</keyword>
<dbReference type="AlphaFoldDB" id="A0A4U9IZB3"/>
<evidence type="ECO:0000256" key="5">
    <source>
        <dbReference type="ARBA" id="ARBA00022692"/>
    </source>
</evidence>
<comment type="subcellular location">
    <subcellularLocation>
        <location evidence="1">Cell outer membrane</location>
        <topology evidence="1">Multi-pass membrane protein</topology>
    </subcellularLocation>
</comment>
<dbReference type="InterPro" id="IPR036998">
    <property type="entry name" value="Porin_LamB_sf"/>
</dbReference>
<protein>
    <submittedName>
        <fullName evidence="10">Cryptic outer membrane porin BglH</fullName>
    </submittedName>
</protein>
<name>A0A4U9IZB3_9ENTR</name>
<evidence type="ECO:0000256" key="2">
    <source>
        <dbReference type="ARBA" id="ARBA00007055"/>
    </source>
</evidence>
<keyword evidence="7" id="KW-0626">Porin</keyword>